<dbReference type="Proteomes" id="UP000308600">
    <property type="component" value="Unassembled WGS sequence"/>
</dbReference>
<name>A0ACD3B970_9AGAR</name>
<evidence type="ECO:0000313" key="1">
    <source>
        <dbReference type="EMBL" id="TFK74391.1"/>
    </source>
</evidence>
<keyword evidence="2" id="KW-1185">Reference proteome</keyword>
<organism evidence="1 2">
    <name type="scientific">Pluteus cervinus</name>
    <dbReference type="NCBI Taxonomy" id="181527"/>
    <lineage>
        <taxon>Eukaryota</taxon>
        <taxon>Fungi</taxon>
        <taxon>Dikarya</taxon>
        <taxon>Basidiomycota</taxon>
        <taxon>Agaricomycotina</taxon>
        <taxon>Agaricomycetes</taxon>
        <taxon>Agaricomycetidae</taxon>
        <taxon>Agaricales</taxon>
        <taxon>Pluteineae</taxon>
        <taxon>Pluteaceae</taxon>
        <taxon>Pluteus</taxon>
    </lineage>
</organism>
<protein>
    <submittedName>
        <fullName evidence="1">Uncharacterized protein</fullName>
    </submittedName>
</protein>
<sequence>MPCHKPHSSTTQDLPTWTILSAASSDDENMSTPAPTTPSLMSAGAVKPEPTDSGNSLVPPLGPHTKQGGKQHKEIPPVKACIPLKKKVHHGNPAKTVTFSPNLVSIPPFGNPEPSGSQNNKNNKTTALPLTDSHNQNSSNAISSRQNPSQGSASFGNSRPRTSSNLANAIYATTSWEATKSTIFADQILSGPNSSVASTPDPLLRPLSAEPRPPILPVEKSTACVPRATAKRRPKEVFLGVYPPPRKRRRHLSNPVAPLVTQTELVKALTSAFNANAITQEASPSRPRPAKKPRIEPDPSGLADALTAALTHNATELSPTPTPLIRRLRPFVSLPARPKSPIRKDVETDYRDLFGSDPGSDRAASLFPENEDEVEPIHAYIDRCQESQVAPVRMEDIDWGIRMEHDTIMQNLFYFSHGRKTQEGNANLPPRLRHLAVKEQSTTYKYLRTMVDTYGPGDVMRGSGSKPKVWNRKQPVYIYDSESESDDDEESENDRSEPEPSFRILPSAMMGRLRPRAQAYAQELPPPKPSTSRRARESMDDDPLTGGAHVQRSSSVVRHQDSSHASPPSTPSVANGTDGSREEEEIGSTNAIEND</sequence>
<dbReference type="EMBL" id="ML208268">
    <property type="protein sequence ID" value="TFK74391.1"/>
    <property type="molecule type" value="Genomic_DNA"/>
</dbReference>
<evidence type="ECO:0000313" key="2">
    <source>
        <dbReference type="Proteomes" id="UP000308600"/>
    </source>
</evidence>
<accession>A0ACD3B970</accession>
<proteinExistence type="predicted"/>
<gene>
    <name evidence="1" type="ORF">BDN72DRAFT_833296</name>
</gene>
<reference evidence="1 2" key="1">
    <citation type="journal article" date="2019" name="Nat. Ecol. Evol.">
        <title>Megaphylogeny resolves global patterns of mushroom evolution.</title>
        <authorList>
            <person name="Varga T."/>
            <person name="Krizsan K."/>
            <person name="Foldi C."/>
            <person name="Dima B."/>
            <person name="Sanchez-Garcia M."/>
            <person name="Sanchez-Ramirez S."/>
            <person name="Szollosi G.J."/>
            <person name="Szarkandi J.G."/>
            <person name="Papp V."/>
            <person name="Albert L."/>
            <person name="Andreopoulos W."/>
            <person name="Angelini C."/>
            <person name="Antonin V."/>
            <person name="Barry K.W."/>
            <person name="Bougher N.L."/>
            <person name="Buchanan P."/>
            <person name="Buyck B."/>
            <person name="Bense V."/>
            <person name="Catcheside P."/>
            <person name="Chovatia M."/>
            <person name="Cooper J."/>
            <person name="Damon W."/>
            <person name="Desjardin D."/>
            <person name="Finy P."/>
            <person name="Geml J."/>
            <person name="Haridas S."/>
            <person name="Hughes K."/>
            <person name="Justo A."/>
            <person name="Karasinski D."/>
            <person name="Kautmanova I."/>
            <person name="Kiss B."/>
            <person name="Kocsube S."/>
            <person name="Kotiranta H."/>
            <person name="LaButti K.M."/>
            <person name="Lechner B.E."/>
            <person name="Liimatainen K."/>
            <person name="Lipzen A."/>
            <person name="Lukacs Z."/>
            <person name="Mihaltcheva S."/>
            <person name="Morgado L.N."/>
            <person name="Niskanen T."/>
            <person name="Noordeloos M.E."/>
            <person name="Ohm R.A."/>
            <person name="Ortiz-Santana B."/>
            <person name="Ovrebo C."/>
            <person name="Racz N."/>
            <person name="Riley R."/>
            <person name="Savchenko A."/>
            <person name="Shiryaev A."/>
            <person name="Soop K."/>
            <person name="Spirin V."/>
            <person name="Szebenyi C."/>
            <person name="Tomsovsky M."/>
            <person name="Tulloss R.E."/>
            <person name="Uehling J."/>
            <person name="Grigoriev I.V."/>
            <person name="Vagvolgyi C."/>
            <person name="Papp T."/>
            <person name="Martin F.M."/>
            <person name="Miettinen O."/>
            <person name="Hibbett D.S."/>
            <person name="Nagy L.G."/>
        </authorList>
    </citation>
    <scope>NUCLEOTIDE SEQUENCE [LARGE SCALE GENOMIC DNA]</scope>
    <source>
        <strain evidence="1 2">NL-1719</strain>
    </source>
</reference>